<reference evidence="2 3" key="1">
    <citation type="submission" date="2014-11" db="EMBL/GenBank/DDBJ databases">
        <title>Genetic blueprint of the zoonotic pathogen Toxocara canis.</title>
        <authorList>
            <person name="Zhu X.-Q."/>
            <person name="Korhonen P.K."/>
            <person name="Cai H."/>
            <person name="Young N.D."/>
            <person name="Nejsum P."/>
            <person name="von Samson-Himmelstjerna G."/>
            <person name="Boag P.R."/>
            <person name="Tan P."/>
            <person name="Li Q."/>
            <person name="Min J."/>
            <person name="Yang Y."/>
            <person name="Wang X."/>
            <person name="Fang X."/>
            <person name="Hall R.S."/>
            <person name="Hofmann A."/>
            <person name="Sternberg P.W."/>
            <person name="Jex A.R."/>
            <person name="Gasser R.B."/>
        </authorList>
    </citation>
    <scope>NUCLEOTIDE SEQUENCE [LARGE SCALE GENOMIC DNA]</scope>
    <source>
        <strain evidence="2">PN_DK_2014</strain>
    </source>
</reference>
<feature type="compositionally biased region" description="Basic and acidic residues" evidence="1">
    <location>
        <begin position="99"/>
        <end position="113"/>
    </location>
</feature>
<evidence type="ECO:0000256" key="1">
    <source>
        <dbReference type="SAM" id="MobiDB-lite"/>
    </source>
</evidence>
<evidence type="ECO:0000313" key="3">
    <source>
        <dbReference type="Proteomes" id="UP000031036"/>
    </source>
</evidence>
<feature type="region of interest" description="Disordered" evidence="1">
    <location>
        <begin position="42"/>
        <end position="62"/>
    </location>
</feature>
<dbReference type="AlphaFoldDB" id="A0A0B2VI46"/>
<comment type="caution">
    <text evidence="2">The sequence shown here is derived from an EMBL/GenBank/DDBJ whole genome shotgun (WGS) entry which is preliminary data.</text>
</comment>
<feature type="compositionally biased region" description="Basic and acidic residues" evidence="1">
    <location>
        <begin position="49"/>
        <end position="62"/>
    </location>
</feature>
<feature type="region of interest" description="Disordered" evidence="1">
    <location>
        <begin position="1"/>
        <end position="28"/>
    </location>
</feature>
<feature type="compositionally biased region" description="Low complexity" evidence="1">
    <location>
        <begin position="83"/>
        <end position="98"/>
    </location>
</feature>
<feature type="region of interest" description="Disordered" evidence="1">
    <location>
        <begin position="297"/>
        <end position="321"/>
    </location>
</feature>
<dbReference type="Proteomes" id="UP000031036">
    <property type="component" value="Unassembled WGS sequence"/>
</dbReference>
<proteinExistence type="predicted"/>
<gene>
    <name evidence="2" type="ORF">Tcan_04534</name>
</gene>
<sequence>MMSSRIAYNDSAKQTTGVMSLKSEAEEDARTAIGTQVAISGLETAENMESERYVEDAQNRENNKSTAALAADDKHFNEQTVAFENSETNTSEETFAAKSDNDKNMSSDDETGRTHQQITPKTSDEESTRERYMIASSFAQESLSSDQITIATITNWKSETPDDRESKSSRTQYIHAQDDEFGKASGAHDDHQHLTAPTAEKNRFTEVSHSLEQPNDGMDKTNTEYSMEEIIHSITDTTADNNEDPLGARTNTTDLKVVGNSNSIPGHGSVSSFGTSKNIEYLSSVDGRMQESLATYMKHSRRTSTSEASNNGHEDDHGEDDDAEEIAFTDRTNTEGHVKQQIITTSISQTYSVTDDQEETPWEGDEYIAKTAIAGSNSTLNVRYFQLYLSVYCDIIKYSQVQRNALCHRLASTFCDRNENLIIEPCDEFDLIIELM</sequence>
<evidence type="ECO:0000313" key="2">
    <source>
        <dbReference type="EMBL" id="KHN80695.1"/>
    </source>
</evidence>
<keyword evidence="3" id="KW-1185">Reference proteome</keyword>
<organism evidence="2 3">
    <name type="scientific">Toxocara canis</name>
    <name type="common">Canine roundworm</name>
    <dbReference type="NCBI Taxonomy" id="6265"/>
    <lineage>
        <taxon>Eukaryota</taxon>
        <taxon>Metazoa</taxon>
        <taxon>Ecdysozoa</taxon>
        <taxon>Nematoda</taxon>
        <taxon>Chromadorea</taxon>
        <taxon>Rhabditida</taxon>
        <taxon>Spirurina</taxon>
        <taxon>Ascaridomorpha</taxon>
        <taxon>Ascaridoidea</taxon>
        <taxon>Toxocaridae</taxon>
        <taxon>Toxocara</taxon>
    </lineage>
</organism>
<feature type="region of interest" description="Disordered" evidence="1">
    <location>
        <begin position="83"/>
        <end position="129"/>
    </location>
</feature>
<protein>
    <submittedName>
        <fullName evidence="2">Uncharacterized protein</fullName>
    </submittedName>
</protein>
<name>A0A0B2VI46_TOXCA</name>
<accession>A0A0B2VI46</accession>
<dbReference type="EMBL" id="JPKZ01001693">
    <property type="protein sequence ID" value="KHN80695.1"/>
    <property type="molecule type" value="Genomic_DNA"/>
</dbReference>